<dbReference type="RefSeq" id="WP_278335434.1">
    <property type="nucleotide sequence ID" value="NZ_FOVK01000002.1"/>
</dbReference>
<dbReference type="AlphaFoldDB" id="A0A1I4ZJ79"/>
<dbReference type="EMBL" id="FOVK01000002">
    <property type="protein sequence ID" value="SFN50321.1"/>
    <property type="molecule type" value="Genomic_DNA"/>
</dbReference>
<evidence type="ECO:0000313" key="2">
    <source>
        <dbReference type="Proteomes" id="UP000181899"/>
    </source>
</evidence>
<keyword evidence="2" id="KW-1185">Reference proteome</keyword>
<sequence length="40" mass="4466">MKITIYVKTMAELEDVALEADKLFEKISGVLIEIVVGERA</sequence>
<evidence type="ECO:0000313" key="1">
    <source>
        <dbReference type="EMBL" id="SFN50321.1"/>
    </source>
</evidence>
<protein>
    <recommendedName>
        <fullName evidence="3">Divalent cation tolerance protein</fullName>
    </recommendedName>
</protein>
<name>A0A1I4ZJ79_9CLOT</name>
<gene>
    <name evidence="1" type="ORF">SAMN04488695_10215</name>
</gene>
<organism evidence="1 2">
    <name type="scientific">Proteiniclasticum ruminis</name>
    <dbReference type="NCBI Taxonomy" id="398199"/>
    <lineage>
        <taxon>Bacteria</taxon>
        <taxon>Bacillati</taxon>
        <taxon>Bacillota</taxon>
        <taxon>Clostridia</taxon>
        <taxon>Eubacteriales</taxon>
        <taxon>Clostridiaceae</taxon>
        <taxon>Proteiniclasticum</taxon>
    </lineage>
</organism>
<proteinExistence type="predicted"/>
<evidence type="ECO:0008006" key="3">
    <source>
        <dbReference type="Google" id="ProtNLM"/>
    </source>
</evidence>
<dbReference type="Proteomes" id="UP000181899">
    <property type="component" value="Unassembled WGS sequence"/>
</dbReference>
<accession>A0A1I4ZJ79</accession>
<reference evidence="1 2" key="1">
    <citation type="submission" date="2016-10" db="EMBL/GenBank/DDBJ databases">
        <authorList>
            <person name="de Groot N.N."/>
        </authorList>
    </citation>
    <scope>NUCLEOTIDE SEQUENCE [LARGE SCALE GENOMIC DNA]</scope>
    <source>
        <strain evidence="1 2">ML2</strain>
    </source>
</reference>